<dbReference type="Proteomes" id="UP000317940">
    <property type="component" value="Unassembled WGS sequence"/>
</dbReference>
<gene>
    <name evidence="1" type="ORF">FHX73_14508</name>
</gene>
<keyword evidence="2" id="KW-1185">Reference proteome</keyword>
<organism evidence="1 2">
    <name type="scientific">Kitasatospora viridis</name>
    <dbReference type="NCBI Taxonomy" id="281105"/>
    <lineage>
        <taxon>Bacteria</taxon>
        <taxon>Bacillati</taxon>
        <taxon>Actinomycetota</taxon>
        <taxon>Actinomycetes</taxon>
        <taxon>Kitasatosporales</taxon>
        <taxon>Streptomycetaceae</taxon>
        <taxon>Kitasatospora</taxon>
    </lineage>
</organism>
<protein>
    <submittedName>
        <fullName evidence="1">Uncharacterized protein</fullName>
    </submittedName>
</protein>
<reference evidence="1 2" key="1">
    <citation type="submission" date="2019-06" db="EMBL/GenBank/DDBJ databases">
        <title>Sequencing the genomes of 1000 actinobacteria strains.</title>
        <authorList>
            <person name="Klenk H.-P."/>
        </authorList>
    </citation>
    <scope>NUCLEOTIDE SEQUENCE [LARGE SCALE GENOMIC DNA]</scope>
    <source>
        <strain evidence="1 2">DSM 44826</strain>
    </source>
</reference>
<evidence type="ECO:0000313" key="1">
    <source>
        <dbReference type="EMBL" id="TWF83025.1"/>
    </source>
</evidence>
<dbReference type="AlphaFoldDB" id="A0A561T7D9"/>
<dbReference type="EMBL" id="VIWT01000004">
    <property type="protein sequence ID" value="TWF83025.1"/>
    <property type="molecule type" value="Genomic_DNA"/>
</dbReference>
<comment type="caution">
    <text evidence="1">The sequence shown here is derived from an EMBL/GenBank/DDBJ whole genome shotgun (WGS) entry which is preliminary data.</text>
</comment>
<sequence length="220" mass="23252">MPERRGDRWERCPEAGRDGTGVVGVGWNGLWVVGALPDGEVRALRERYGDAPWDRGAADYRAELAGWSGPATDRAAAQGLADLMLGHVELPEAEEAEEACLDLLKATPPAGVFVSSARKTHPAAALCHALGPAATARLPGRFGSFLRTAAELRTELPGAQGVLEVDGARRAAVTALVDRWLDDFGDGSLDPADELLDGPLRVLRFAAATGCGAVGLWRTY</sequence>
<proteinExistence type="predicted"/>
<name>A0A561T7D9_9ACTN</name>
<accession>A0A561T7D9</accession>
<evidence type="ECO:0000313" key="2">
    <source>
        <dbReference type="Proteomes" id="UP000317940"/>
    </source>
</evidence>